<dbReference type="InterPro" id="IPR000719">
    <property type="entry name" value="Prot_kinase_dom"/>
</dbReference>
<gene>
    <name evidence="7" type="ORF">PSON_ATCC_30995.1.T1780069</name>
</gene>
<keyword evidence="5" id="KW-0723">Serine/threonine-protein kinase</keyword>
<evidence type="ECO:0000259" key="6">
    <source>
        <dbReference type="PROSITE" id="PS50011"/>
    </source>
</evidence>
<evidence type="ECO:0000256" key="2">
    <source>
        <dbReference type="ARBA" id="ARBA00022741"/>
    </source>
</evidence>
<evidence type="ECO:0000256" key="5">
    <source>
        <dbReference type="RuleBase" id="RU000304"/>
    </source>
</evidence>
<reference evidence="7" key="1">
    <citation type="submission" date="2021-01" db="EMBL/GenBank/DDBJ databases">
        <authorList>
            <consortium name="Genoscope - CEA"/>
            <person name="William W."/>
        </authorList>
    </citation>
    <scope>NUCLEOTIDE SEQUENCE</scope>
</reference>
<evidence type="ECO:0000313" key="8">
    <source>
        <dbReference type="Proteomes" id="UP000692954"/>
    </source>
</evidence>
<comment type="caution">
    <text evidence="7">The sequence shown here is derived from an EMBL/GenBank/DDBJ whole genome shotgun (WGS) entry which is preliminary data.</text>
</comment>
<dbReference type="FunFam" id="1.10.510.10:FF:000571">
    <property type="entry name" value="Maternal embryonic leucine zipper kinase"/>
    <property type="match status" value="1"/>
</dbReference>
<comment type="subunit">
    <text evidence="1">Monomer.</text>
</comment>
<dbReference type="InterPro" id="IPR008271">
    <property type="entry name" value="Ser/Thr_kinase_AS"/>
</dbReference>
<dbReference type="PANTHER" id="PTHR24347">
    <property type="entry name" value="SERINE/THREONINE-PROTEIN KINASE"/>
    <property type="match status" value="1"/>
</dbReference>
<dbReference type="SMART" id="SM00220">
    <property type="entry name" value="S_TKc"/>
    <property type="match status" value="1"/>
</dbReference>
<keyword evidence="8" id="KW-1185">Reference proteome</keyword>
<organism evidence="7 8">
    <name type="scientific">Paramecium sonneborni</name>
    <dbReference type="NCBI Taxonomy" id="65129"/>
    <lineage>
        <taxon>Eukaryota</taxon>
        <taxon>Sar</taxon>
        <taxon>Alveolata</taxon>
        <taxon>Ciliophora</taxon>
        <taxon>Intramacronucleata</taxon>
        <taxon>Oligohymenophorea</taxon>
        <taxon>Peniculida</taxon>
        <taxon>Parameciidae</taxon>
        <taxon>Paramecium</taxon>
    </lineage>
</organism>
<name>A0A8S1RH78_9CILI</name>
<dbReference type="PROSITE" id="PS00108">
    <property type="entry name" value="PROTEIN_KINASE_ST"/>
    <property type="match status" value="1"/>
</dbReference>
<evidence type="ECO:0000256" key="1">
    <source>
        <dbReference type="ARBA" id="ARBA00011245"/>
    </source>
</evidence>
<evidence type="ECO:0000256" key="4">
    <source>
        <dbReference type="PROSITE-ProRule" id="PRU10141"/>
    </source>
</evidence>
<dbReference type="OrthoDB" id="10252171at2759"/>
<proteinExistence type="inferred from homology"/>
<keyword evidence="2 4" id="KW-0547">Nucleotide-binding</keyword>
<protein>
    <recommendedName>
        <fullName evidence="6">Protein kinase domain-containing protein</fullName>
    </recommendedName>
</protein>
<dbReference type="Proteomes" id="UP000692954">
    <property type="component" value="Unassembled WGS sequence"/>
</dbReference>
<evidence type="ECO:0000313" key="7">
    <source>
        <dbReference type="EMBL" id="CAD8127636.1"/>
    </source>
</evidence>
<dbReference type="GO" id="GO:0005524">
    <property type="term" value="F:ATP binding"/>
    <property type="evidence" value="ECO:0007669"/>
    <property type="project" value="UniProtKB-UniRule"/>
</dbReference>
<feature type="domain" description="Protein kinase" evidence="6">
    <location>
        <begin position="14"/>
        <end position="269"/>
    </location>
</feature>
<accession>A0A8S1RH78</accession>
<evidence type="ECO:0000256" key="3">
    <source>
        <dbReference type="ARBA" id="ARBA00022840"/>
    </source>
</evidence>
<comment type="similarity">
    <text evidence="5">Belongs to the protein kinase superfamily.</text>
</comment>
<dbReference type="PROSITE" id="PS50011">
    <property type="entry name" value="PROTEIN_KINASE_DOM"/>
    <property type="match status" value="1"/>
</dbReference>
<dbReference type="GO" id="GO:0004674">
    <property type="term" value="F:protein serine/threonine kinase activity"/>
    <property type="evidence" value="ECO:0007669"/>
    <property type="project" value="UniProtKB-KW"/>
</dbReference>
<keyword evidence="3 4" id="KW-0067">ATP-binding</keyword>
<keyword evidence="5" id="KW-0418">Kinase</keyword>
<dbReference type="EMBL" id="CAJJDN010000178">
    <property type="protein sequence ID" value="CAD8127636.1"/>
    <property type="molecule type" value="Genomic_DNA"/>
</dbReference>
<dbReference type="InterPro" id="IPR017441">
    <property type="entry name" value="Protein_kinase_ATP_BS"/>
</dbReference>
<sequence length="495" mass="57825">MFQDSEDNYINQYCTPVRILGQGAFSVVVAAQNQLSNKSVAIKIIEKQNFDVQQLEVLRKEAQLLSQLQHHNIVRATFNKETKNKLYIMMDLIQGITLEEYQRQELDNERVVCITKQILEALKYLHSKDIIHRDIKPQNIMIDPQSLHVTLIDFGLSAQLAYMDGSGVMSDNCGTFLYMAPEQIQRKKYNRSVDIWAMGIVVYNLLNKGKHPFYQQMDDKQIYFEKISQVKWNQFNQLDQKILNFFYKTLAYHPENRLNVNQCLEHPWITGRDDQPLTFIEILKTHTIHNKIKHLIQLLQIIQYMKKVSRIISPPIRNSQKCPTTPVEKMRSRLYSRPQFSVKNFSTSCDRGRKLNSESKSVGSSKISLFKVTDININNNELKRERKSSDQLKKLTQTQNVVKQQYHLFPKLNKSLDKKLKQSHTLPDNSLVQQKQQQNQIFQINKPELKIGVLQQDQSLNMISKTTNQIPQKEVLISQRINSSKPPLKRKKNGE</sequence>
<feature type="binding site" evidence="4">
    <location>
        <position position="43"/>
    </location>
    <ligand>
        <name>ATP</name>
        <dbReference type="ChEBI" id="CHEBI:30616"/>
    </ligand>
</feature>
<dbReference type="PROSITE" id="PS00107">
    <property type="entry name" value="PROTEIN_KINASE_ATP"/>
    <property type="match status" value="1"/>
</dbReference>
<dbReference type="Pfam" id="PF00069">
    <property type="entry name" value="Pkinase"/>
    <property type="match status" value="1"/>
</dbReference>
<dbReference type="AlphaFoldDB" id="A0A8S1RH78"/>
<keyword evidence="5" id="KW-0808">Transferase</keyword>